<proteinExistence type="predicted"/>
<dbReference type="EMBL" id="JBHUMO010000039">
    <property type="protein sequence ID" value="MFD2728913.1"/>
    <property type="molecule type" value="Genomic_DNA"/>
</dbReference>
<evidence type="ECO:0000313" key="2">
    <source>
        <dbReference type="Proteomes" id="UP001597427"/>
    </source>
</evidence>
<accession>A0ABW5TK98</accession>
<evidence type="ECO:0000313" key="1">
    <source>
        <dbReference type="EMBL" id="MFD2728913.1"/>
    </source>
</evidence>
<name>A0ABW5TK98_9ENTE</name>
<sequence length="77" mass="9238">MLRYRLHPLVQTIFNIYSSIHYLTPQEFEELAQEKMTEQSLLKYIQDIDSNPVYTYEQKTVRIDEKKGLTKVIISEQ</sequence>
<reference evidence="2" key="1">
    <citation type="journal article" date="2019" name="Int. J. Syst. Evol. Microbiol.">
        <title>The Global Catalogue of Microorganisms (GCM) 10K type strain sequencing project: providing services to taxonomists for standard genome sequencing and annotation.</title>
        <authorList>
            <consortium name="The Broad Institute Genomics Platform"/>
            <consortium name="The Broad Institute Genome Sequencing Center for Infectious Disease"/>
            <person name="Wu L."/>
            <person name="Ma J."/>
        </authorList>
    </citation>
    <scope>NUCLEOTIDE SEQUENCE [LARGE SCALE GENOMIC DNA]</scope>
    <source>
        <strain evidence="2">TISTR 932</strain>
    </source>
</reference>
<comment type="caution">
    <text evidence="1">The sequence shown here is derived from an EMBL/GenBank/DDBJ whole genome shotgun (WGS) entry which is preliminary data.</text>
</comment>
<protein>
    <submittedName>
        <fullName evidence="1">Uncharacterized protein</fullName>
    </submittedName>
</protein>
<keyword evidence="2" id="KW-1185">Reference proteome</keyword>
<gene>
    <name evidence="1" type="ORF">ACFSR0_05670</name>
</gene>
<organism evidence="1 2">
    <name type="scientific">Enterococcus camelliae</name>
    <dbReference type="NCBI Taxonomy" id="453959"/>
    <lineage>
        <taxon>Bacteria</taxon>
        <taxon>Bacillati</taxon>
        <taxon>Bacillota</taxon>
        <taxon>Bacilli</taxon>
        <taxon>Lactobacillales</taxon>
        <taxon>Enterococcaceae</taxon>
        <taxon>Enterococcus</taxon>
    </lineage>
</organism>
<dbReference type="RefSeq" id="WP_379981055.1">
    <property type="nucleotide sequence ID" value="NZ_JBHUMO010000039.1"/>
</dbReference>
<dbReference type="Proteomes" id="UP001597427">
    <property type="component" value="Unassembled WGS sequence"/>
</dbReference>